<comment type="caution">
    <text evidence="2">The sequence shown here is derived from an EMBL/GenBank/DDBJ whole genome shotgun (WGS) entry which is preliminary data.</text>
</comment>
<gene>
    <name evidence="2" type="ORF">EGK74_05285</name>
</gene>
<protein>
    <submittedName>
        <fullName evidence="2">Cytochrome-c oxidase</fullName>
    </submittedName>
</protein>
<dbReference type="Proteomes" id="UP000272412">
    <property type="component" value="Unassembled WGS sequence"/>
</dbReference>
<sequence>MSIFKGDEVDLSKVKPQPYESFEEQDRKREEARERAATEVYEPLTDEQRQIVREQSGINPVEQFVEDVVNDVAGNDKD</sequence>
<evidence type="ECO:0000313" key="3">
    <source>
        <dbReference type="Proteomes" id="UP000272412"/>
    </source>
</evidence>
<evidence type="ECO:0000256" key="1">
    <source>
        <dbReference type="SAM" id="MobiDB-lite"/>
    </source>
</evidence>
<accession>A0A3N4MWN8</accession>
<reference evidence="2 3" key="1">
    <citation type="submission" date="2018-11" db="EMBL/GenBank/DDBJ databases">
        <title>Neisseria weixii sp. nov. isolated from the rectal contents of plateau pika (Ochotona cruzoniae).</title>
        <authorList>
            <person name="Zhang G."/>
        </authorList>
    </citation>
    <scope>NUCLEOTIDE SEQUENCE [LARGE SCALE GENOMIC DNA]</scope>
    <source>
        <strain evidence="2 3">10009</strain>
    </source>
</reference>
<feature type="compositionally biased region" description="Basic and acidic residues" evidence="1">
    <location>
        <begin position="24"/>
        <end position="37"/>
    </location>
</feature>
<dbReference type="AlphaFoldDB" id="A0A3N4MWN8"/>
<dbReference type="KEGG" id="nwx:CGZ65_01415"/>
<dbReference type="RefSeq" id="WP_095502508.1">
    <property type="nucleotide sequence ID" value="NZ_CP023429.1"/>
</dbReference>
<keyword evidence="3" id="KW-1185">Reference proteome</keyword>
<dbReference type="EMBL" id="RPFL01000012">
    <property type="protein sequence ID" value="RPD87505.1"/>
    <property type="molecule type" value="Genomic_DNA"/>
</dbReference>
<feature type="compositionally biased region" description="Basic and acidic residues" evidence="1">
    <location>
        <begin position="1"/>
        <end position="13"/>
    </location>
</feature>
<name>A0A3N4MWN8_9NEIS</name>
<evidence type="ECO:0000313" key="2">
    <source>
        <dbReference type="EMBL" id="RPD87505.1"/>
    </source>
</evidence>
<proteinExistence type="predicted"/>
<dbReference type="OrthoDB" id="8602474at2"/>
<feature type="region of interest" description="Disordered" evidence="1">
    <location>
        <begin position="1"/>
        <end position="37"/>
    </location>
</feature>
<organism evidence="2 3">
    <name type="scientific">Neisseria weixii</name>
    <dbReference type="NCBI Taxonomy" id="1853276"/>
    <lineage>
        <taxon>Bacteria</taxon>
        <taxon>Pseudomonadati</taxon>
        <taxon>Pseudomonadota</taxon>
        <taxon>Betaproteobacteria</taxon>
        <taxon>Neisseriales</taxon>
        <taxon>Neisseriaceae</taxon>
        <taxon>Neisseria</taxon>
    </lineage>
</organism>